<dbReference type="GO" id="GO:0005829">
    <property type="term" value="C:cytosol"/>
    <property type="evidence" value="ECO:0007669"/>
    <property type="project" value="TreeGrafter"/>
</dbReference>
<feature type="domain" description="4'-phosphopantetheinyl transferase" evidence="3">
    <location>
        <begin position="108"/>
        <end position="183"/>
    </location>
</feature>
<sequence length="231" mass="24979">MQLPLQRRPLPEPGLVDLWVSDLAAFPLAGKPGSPGQREQQQILKFRQRFLLRLLLGSYLDCPGKAVRFDRGPTGKPELIPALAAGGLRFNLSHSGDWLVVAVARHSAVGVDIERRRELPRAAALAQRFLSPAEARTVAALAEPARSECFLNLWSRREALVKARGGSVVSSLGDLELDPVDGQPRRLPADWPGAPEWTLRDPSLPAGLVGAVAVAEPGWSVLTHVLELGVP</sequence>
<comment type="caution">
    <text evidence="5">The sequence shown here is derived from an EMBL/GenBank/DDBJ whole genome shotgun (WGS) entry which is preliminary data.</text>
</comment>
<evidence type="ECO:0000259" key="3">
    <source>
        <dbReference type="Pfam" id="PF01648"/>
    </source>
</evidence>
<evidence type="ECO:0000313" key="5">
    <source>
        <dbReference type="EMBL" id="NDY96682.1"/>
    </source>
</evidence>
<dbReference type="EMBL" id="JAAGSC010000043">
    <property type="protein sequence ID" value="NDY96682.1"/>
    <property type="molecule type" value="Genomic_DNA"/>
</dbReference>
<dbReference type="GO" id="GO:0019878">
    <property type="term" value="P:lysine biosynthetic process via aminoadipic acid"/>
    <property type="evidence" value="ECO:0007669"/>
    <property type="project" value="TreeGrafter"/>
</dbReference>
<evidence type="ECO:0000256" key="1">
    <source>
        <dbReference type="ARBA" id="ARBA00010990"/>
    </source>
</evidence>
<dbReference type="Pfam" id="PF22624">
    <property type="entry name" value="AASDHPPT_N"/>
    <property type="match status" value="1"/>
</dbReference>
<name>A0A845V265_9GAMM</name>
<dbReference type="GO" id="GO:0000287">
    <property type="term" value="F:magnesium ion binding"/>
    <property type="evidence" value="ECO:0007669"/>
    <property type="project" value="InterPro"/>
</dbReference>
<dbReference type="PANTHER" id="PTHR12215:SF10">
    <property type="entry name" value="L-AMINOADIPATE-SEMIALDEHYDE DEHYDROGENASE-PHOSPHOPANTETHEINYL TRANSFERASE"/>
    <property type="match status" value="1"/>
</dbReference>
<dbReference type="GO" id="GO:0008897">
    <property type="term" value="F:holo-[acyl-carrier-protein] synthase activity"/>
    <property type="evidence" value="ECO:0007669"/>
    <property type="project" value="InterPro"/>
</dbReference>
<dbReference type="InterPro" id="IPR050559">
    <property type="entry name" value="P-Pant_transferase_sf"/>
</dbReference>
<organism evidence="5 6">
    <name type="scientific">Wenzhouxiangella limi</name>
    <dbReference type="NCBI Taxonomy" id="2707351"/>
    <lineage>
        <taxon>Bacteria</taxon>
        <taxon>Pseudomonadati</taxon>
        <taxon>Pseudomonadota</taxon>
        <taxon>Gammaproteobacteria</taxon>
        <taxon>Chromatiales</taxon>
        <taxon>Wenzhouxiangellaceae</taxon>
        <taxon>Wenzhouxiangella</taxon>
    </lineage>
</organism>
<dbReference type="InterPro" id="IPR008278">
    <property type="entry name" value="4-PPantetheinyl_Trfase_dom"/>
</dbReference>
<keyword evidence="2 5" id="KW-0808">Transferase</keyword>
<evidence type="ECO:0000256" key="2">
    <source>
        <dbReference type="ARBA" id="ARBA00022679"/>
    </source>
</evidence>
<dbReference type="SUPFAM" id="SSF56214">
    <property type="entry name" value="4'-phosphopantetheinyl transferase"/>
    <property type="match status" value="2"/>
</dbReference>
<comment type="similarity">
    <text evidence="1">Belongs to the P-Pant transferase superfamily. Gsp/Sfp/HetI/AcpT family.</text>
</comment>
<dbReference type="Pfam" id="PF01648">
    <property type="entry name" value="ACPS"/>
    <property type="match status" value="1"/>
</dbReference>
<dbReference type="PANTHER" id="PTHR12215">
    <property type="entry name" value="PHOSPHOPANTETHEINE TRANSFERASE"/>
    <property type="match status" value="1"/>
</dbReference>
<feature type="domain" description="4'-phosphopantetheinyl transferase N-terminal" evidence="4">
    <location>
        <begin position="48"/>
        <end position="103"/>
    </location>
</feature>
<dbReference type="InterPro" id="IPR055066">
    <property type="entry name" value="AASDHPPT_N"/>
</dbReference>
<reference evidence="5 6" key="1">
    <citation type="submission" date="2020-02" db="EMBL/GenBank/DDBJ databases">
        <authorList>
            <person name="Zhang X.-Y."/>
        </authorList>
    </citation>
    <scope>NUCLEOTIDE SEQUENCE [LARGE SCALE GENOMIC DNA]</scope>
    <source>
        <strain evidence="5 6">C33</strain>
    </source>
</reference>
<dbReference type="Gene3D" id="3.90.470.20">
    <property type="entry name" value="4'-phosphopantetheinyl transferase domain"/>
    <property type="match status" value="1"/>
</dbReference>
<dbReference type="Proteomes" id="UP000484885">
    <property type="component" value="Unassembled WGS sequence"/>
</dbReference>
<proteinExistence type="inferred from homology"/>
<accession>A0A845V265</accession>
<dbReference type="AlphaFoldDB" id="A0A845V265"/>
<gene>
    <name evidence="5" type="ORF">G3I74_13180</name>
</gene>
<evidence type="ECO:0000259" key="4">
    <source>
        <dbReference type="Pfam" id="PF22624"/>
    </source>
</evidence>
<evidence type="ECO:0000313" key="6">
    <source>
        <dbReference type="Proteomes" id="UP000484885"/>
    </source>
</evidence>
<dbReference type="InterPro" id="IPR037143">
    <property type="entry name" value="4-PPantetheinyl_Trfase_dom_sf"/>
</dbReference>
<keyword evidence="6" id="KW-1185">Reference proteome</keyword>
<protein>
    <submittedName>
        <fullName evidence="5">4'-phosphopantetheinyl transferase superfamily protein</fullName>
    </submittedName>
</protein>